<dbReference type="AlphaFoldDB" id="A0A3S9UZZ5"/>
<dbReference type="InterPro" id="IPR009057">
    <property type="entry name" value="Homeodomain-like_sf"/>
</dbReference>
<dbReference type="SUPFAM" id="SSF48498">
    <property type="entry name" value="Tetracyclin repressor-like, C-terminal domain"/>
    <property type="match status" value="1"/>
</dbReference>
<evidence type="ECO:0000256" key="1">
    <source>
        <dbReference type="ARBA" id="ARBA00023125"/>
    </source>
</evidence>
<dbReference type="KEGG" id="plut:EI981_16530"/>
<dbReference type="PROSITE" id="PS50977">
    <property type="entry name" value="HTH_TETR_2"/>
    <property type="match status" value="1"/>
</dbReference>
<evidence type="ECO:0000313" key="5">
    <source>
        <dbReference type="Proteomes" id="UP000270678"/>
    </source>
</evidence>
<sequence>MKKNIVSVAAGLIEKYGLRKFTIDEIAKDLKISKKTIYQHFHSKDEIIREFFITTLDSDRNSVISALNSDLNFWDKIHSIIYSNHTYRIPLALLTEAKQFYPEEWSRIEELKHFKTRSIQKLLEQAQADGILKSEVHFGVLSKMLEEISDIFIDYDFLLENKLTTSEAIDEALKIVIQGVMK</sequence>
<feature type="domain" description="HTH tetR-type" evidence="3">
    <location>
        <begin position="1"/>
        <end position="59"/>
    </location>
</feature>
<dbReference type="PANTHER" id="PTHR30328">
    <property type="entry name" value="TRANSCRIPTIONAL REPRESSOR"/>
    <property type="match status" value="1"/>
</dbReference>
<dbReference type="PANTHER" id="PTHR30328:SF54">
    <property type="entry name" value="HTH-TYPE TRANSCRIPTIONAL REPRESSOR SCO4008"/>
    <property type="match status" value="1"/>
</dbReference>
<organism evidence="4 5">
    <name type="scientific">Paenibacillus lutimineralis</name>
    <dbReference type="NCBI Taxonomy" id="2707005"/>
    <lineage>
        <taxon>Bacteria</taxon>
        <taxon>Bacillati</taxon>
        <taxon>Bacillota</taxon>
        <taxon>Bacilli</taxon>
        <taxon>Bacillales</taxon>
        <taxon>Paenibacillaceae</taxon>
        <taxon>Paenibacillus</taxon>
    </lineage>
</organism>
<reference evidence="5" key="1">
    <citation type="submission" date="2018-12" db="EMBL/GenBank/DDBJ databases">
        <title>Complete genome sequence of Paenibacillus sp. MBLB1234.</title>
        <authorList>
            <person name="Nam Y.-D."/>
            <person name="Kang J."/>
            <person name="Chung W.-H."/>
            <person name="Park Y.S."/>
        </authorList>
    </citation>
    <scope>NUCLEOTIDE SEQUENCE [LARGE SCALE GENOMIC DNA]</scope>
    <source>
        <strain evidence="5">MBLB1234</strain>
    </source>
</reference>
<feature type="DNA-binding region" description="H-T-H motif" evidence="2">
    <location>
        <begin position="22"/>
        <end position="41"/>
    </location>
</feature>
<dbReference type="InterPro" id="IPR001647">
    <property type="entry name" value="HTH_TetR"/>
</dbReference>
<dbReference type="Gene3D" id="1.10.357.10">
    <property type="entry name" value="Tetracycline Repressor, domain 2"/>
    <property type="match status" value="1"/>
</dbReference>
<evidence type="ECO:0000259" key="3">
    <source>
        <dbReference type="PROSITE" id="PS50977"/>
    </source>
</evidence>
<gene>
    <name evidence="4" type="ORF">EI981_16530</name>
</gene>
<dbReference type="InterPro" id="IPR036271">
    <property type="entry name" value="Tet_transcr_reg_TetR-rel_C_sf"/>
</dbReference>
<dbReference type="RefSeq" id="WP_126999958.1">
    <property type="nucleotide sequence ID" value="NZ_CP034346.1"/>
</dbReference>
<dbReference type="PRINTS" id="PR00455">
    <property type="entry name" value="HTHTETR"/>
</dbReference>
<accession>A0A3S9UZZ5</accession>
<dbReference type="SUPFAM" id="SSF46689">
    <property type="entry name" value="Homeodomain-like"/>
    <property type="match status" value="1"/>
</dbReference>
<dbReference type="Proteomes" id="UP000270678">
    <property type="component" value="Chromosome"/>
</dbReference>
<evidence type="ECO:0000256" key="2">
    <source>
        <dbReference type="PROSITE-ProRule" id="PRU00335"/>
    </source>
</evidence>
<dbReference type="Pfam" id="PF00440">
    <property type="entry name" value="TetR_N"/>
    <property type="match status" value="1"/>
</dbReference>
<keyword evidence="1 2" id="KW-0238">DNA-binding</keyword>
<keyword evidence="5" id="KW-1185">Reference proteome</keyword>
<proteinExistence type="predicted"/>
<dbReference type="OrthoDB" id="9812134at2"/>
<dbReference type="GO" id="GO:0003677">
    <property type="term" value="F:DNA binding"/>
    <property type="evidence" value="ECO:0007669"/>
    <property type="project" value="UniProtKB-UniRule"/>
</dbReference>
<dbReference type="InterPro" id="IPR050109">
    <property type="entry name" value="HTH-type_TetR-like_transc_reg"/>
</dbReference>
<evidence type="ECO:0000313" key="4">
    <source>
        <dbReference type="EMBL" id="AZS15883.1"/>
    </source>
</evidence>
<dbReference type="GO" id="GO:0006355">
    <property type="term" value="P:regulation of DNA-templated transcription"/>
    <property type="evidence" value="ECO:0007669"/>
    <property type="project" value="UniProtKB-ARBA"/>
</dbReference>
<dbReference type="EMBL" id="CP034346">
    <property type="protein sequence ID" value="AZS15883.1"/>
    <property type="molecule type" value="Genomic_DNA"/>
</dbReference>
<dbReference type="Gene3D" id="1.10.10.60">
    <property type="entry name" value="Homeodomain-like"/>
    <property type="match status" value="1"/>
</dbReference>
<protein>
    <submittedName>
        <fullName evidence="4">TetR/AcrR family transcriptional regulator</fullName>
    </submittedName>
</protein>
<name>A0A3S9UZZ5_9BACL</name>